<evidence type="ECO:0000256" key="2">
    <source>
        <dbReference type="ARBA" id="ARBA00010944"/>
    </source>
</evidence>
<organism evidence="8 9">
    <name type="scientific">Microvirga alba</name>
    <dbReference type="NCBI Taxonomy" id="2791025"/>
    <lineage>
        <taxon>Bacteria</taxon>
        <taxon>Pseudomonadati</taxon>
        <taxon>Pseudomonadota</taxon>
        <taxon>Alphaproteobacteria</taxon>
        <taxon>Hyphomicrobiales</taxon>
        <taxon>Methylobacteriaceae</taxon>
        <taxon>Microvirga</taxon>
    </lineage>
</organism>
<dbReference type="AlphaFoldDB" id="A0A931FQP8"/>
<evidence type="ECO:0000259" key="7">
    <source>
        <dbReference type="Pfam" id="PF04321"/>
    </source>
</evidence>
<evidence type="ECO:0000256" key="4">
    <source>
        <dbReference type="ARBA" id="ARBA00017099"/>
    </source>
</evidence>
<evidence type="ECO:0000256" key="3">
    <source>
        <dbReference type="ARBA" id="ARBA00012929"/>
    </source>
</evidence>
<evidence type="ECO:0000313" key="8">
    <source>
        <dbReference type="EMBL" id="MBF9234877.1"/>
    </source>
</evidence>
<keyword evidence="6 8" id="KW-0560">Oxidoreductase</keyword>
<evidence type="ECO:0000256" key="5">
    <source>
        <dbReference type="ARBA" id="ARBA00048200"/>
    </source>
</evidence>
<dbReference type="InterPro" id="IPR029903">
    <property type="entry name" value="RmlD-like-bd"/>
</dbReference>
<comment type="function">
    <text evidence="6">Catalyzes the reduction of dTDP-6-deoxy-L-lyxo-4-hexulose to yield dTDP-L-rhamnose.</text>
</comment>
<feature type="domain" description="RmlD-like substrate binding" evidence="7">
    <location>
        <begin position="1"/>
        <end position="291"/>
    </location>
</feature>
<comment type="pathway">
    <text evidence="1 6">Carbohydrate biosynthesis; dTDP-L-rhamnose biosynthesis.</text>
</comment>
<reference evidence="8" key="1">
    <citation type="submission" date="2020-11" db="EMBL/GenBank/DDBJ databases">
        <authorList>
            <person name="Kim M.K."/>
        </authorList>
    </citation>
    <scope>NUCLEOTIDE SEQUENCE</scope>
    <source>
        <strain evidence="8">BT350</strain>
    </source>
</reference>
<dbReference type="EC" id="1.1.1.133" evidence="3 6"/>
<dbReference type="Pfam" id="PF04321">
    <property type="entry name" value="RmlD_sub_bind"/>
    <property type="match status" value="1"/>
</dbReference>
<sequence>MRIIVIGKEGQVARALAERAPGHGATTVLLARPLLDLADPSGIEDILSETGGDVIVNAAAYTAVDQAEAEPELADAINGIGAGAVAGAAAAMNVPMIQLSTDYVFDGTATRPYREDDETHPLGVYGRSKLLGEEAVAAEMANYAILRTAWVYSPFGKNFVKTMLRLARERDELGVVADQVGAPTSAFDIADGVIAVARNLIARPEDKGLRGIFHMTGTGSANWAEFASEIFAQSAQLGGPSARVRPIKTSDYPTPARRPANSQLDCTKLARVHGIRLPPWRASLEPCVKRLLDEAHAQETHR</sequence>
<comment type="catalytic activity">
    <reaction evidence="5 6">
        <text>dTDP-beta-L-rhamnose + NADP(+) = dTDP-4-dehydro-beta-L-rhamnose + NADPH + H(+)</text>
        <dbReference type="Rhea" id="RHEA:21796"/>
        <dbReference type="ChEBI" id="CHEBI:15378"/>
        <dbReference type="ChEBI" id="CHEBI:57510"/>
        <dbReference type="ChEBI" id="CHEBI:57783"/>
        <dbReference type="ChEBI" id="CHEBI:58349"/>
        <dbReference type="ChEBI" id="CHEBI:62830"/>
        <dbReference type="EC" id="1.1.1.133"/>
    </reaction>
</comment>
<dbReference type="NCBIfam" id="TIGR01214">
    <property type="entry name" value="rmlD"/>
    <property type="match status" value="1"/>
</dbReference>
<dbReference type="Proteomes" id="UP000599312">
    <property type="component" value="Unassembled WGS sequence"/>
</dbReference>
<dbReference type="EMBL" id="JADQDO010000008">
    <property type="protein sequence ID" value="MBF9234877.1"/>
    <property type="molecule type" value="Genomic_DNA"/>
</dbReference>
<name>A0A931FQP8_9HYPH</name>
<gene>
    <name evidence="8" type="primary">rfbD</name>
    <name evidence="8" type="ORF">I2H38_15995</name>
</gene>
<dbReference type="RefSeq" id="WP_196272857.1">
    <property type="nucleotide sequence ID" value="NZ_JADQDO010000008.1"/>
</dbReference>
<accession>A0A931FQP8</accession>
<evidence type="ECO:0000313" key="9">
    <source>
        <dbReference type="Proteomes" id="UP000599312"/>
    </source>
</evidence>
<dbReference type="PANTHER" id="PTHR10491:SF4">
    <property type="entry name" value="METHIONINE ADENOSYLTRANSFERASE 2 SUBUNIT BETA"/>
    <property type="match status" value="1"/>
</dbReference>
<protein>
    <recommendedName>
        <fullName evidence="4 6">dTDP-4-dehydrorhamnose reductase</fullName>
        <ecNumber evidence="3 6">1.1.1.133</ecNumber>
    </recommendedName>
</protein>
<dbReference type="PANTHER" id="PTHR10491">
    <property type="entry name" value="DTDP-4-DEHYDRORHAMNOSE REDUCTASE"/>
    <property type="match status" value="1"/>
</dbReference>
<comment type="cofactor">
    <cofactor evidence="6">
        <name>Mg(2+)</name>
        <dbReference type="ChEBI" id="CHEBI:18420"/>
    </cofactor>
    <text evidence="6">Binds 1 Mg(2+) ion per monomer.</text>
</comment>
<dbReference type="GO" id="GO:0008831">
    <property type="term" value="F:dTDP-4-dehydrorhamnose reductase activity"/>
    <property type="evidence" value="ECO:0007669"/>
    <property type="project" value="UniProtKB-EC"/>
</dbReference>
<dbReference type="SUPFAM" id="SSF51735">
    <property type="entry name" value="NAD(P)-binding Rossmann-fold domains"/>
    <property type="match status" value="1"/>
</dbReference>
<evidence type="ECO:0000256" key="6">
    <source>
        <dbReference type="RuleBase" id="RU364082"/>
    </source>
</evidence>
<evidence type="ECO:0000256" key="1">
    <source>
        <dbReference type="ARBA" id="ARBA00004781"/>
    </source>
</evidence>
<dbReference type="InterPro" id="IPR036291">
    <property type="entry name" value="NAD(P)-bd_dom_sf"/>
</dbReference>
<dbReference type="CDD" id="cd05254">
    <property type="entry name" value="dTDP_HR_like_SDR_e"/>
    <property type="match status" value="1"/>
</dbReference>
<proteinExistence type="inferred from homology"/>
<dbReference type="InterPro" id="IPR005913">
    <property type="entry name" value="dTDP_dehydrorham_reduct"/>
</dbReference>
<keyword evidence="6" id="KW-0521">NADP</keyword>
<keyword evidence="9" id="KW-1185">Reference proteome</keyword>
<dbReference type="Gene3D" id="3.40.50.720">
    <property type="entry name" value="NAD(P)-binding Rossmann-like Domain"/>
    <property type="match status" value="1"/>
</dbReference>
<dbReference type="Gene3D" id="3.90.25.10">
    <property type="entry name" value="UDP-galactose 4-epimerase, domain 1"/>
    <property type="match status" value="1"/>
</dbReference>
<comment type="similarity">
    <text evidence="2 6">Belongs to the dTDP-4-dehydrorhamnose reductase family.</text>
</comment>
<comment type="caution">
    <text evidence="8">The sequence shown here is derived from an EMBL/GenBank/DDBJ whole genome shotgun (WGS) entry which is preliminary data.</text>
</comment>